<evidence type="ECO:0000256" key="1">
    <source>
        <dbReference type="SAM" id="Phobius"/>
    </source>
</evidence>
<feature type="transmembrane region" description="Helical" evidence="1">
    <location>
        <begin position="78"/>
        <end position="96"/>
    </location>
</feature>
<accession>A0ABS5IUK4</accession>
<evidence type="ECO:0008006" key="4">
    <source>
        <dbReference type="Google" id="ProtNLM"/>
    </source>
</evidence>
<keyword evidence="1" id="KW-1133">Transmembrane helix</keyword>
<feature type="transmembrane region" description="Helical" evidence="1">
    <location>
        <begin position="46"/>
        <end position="66"/>
    </location>
</feature>
<keyword evidence="1" id="KW-0812">Transmembrane</keyword>
<organism evidence="2 3">
    <name type="scientific">Chitinophaga hostae</name>
    <dbReference type="NCBI Taxonomy" id="2831022"/>
    <lineage>
        <taxon>Bacteria</taxon>
        <taxon>Pseudomonadati</taxon>
        <taxon>Bacteroidota</taxon>
        <taxon>Chitinophagia</taxon>
        <taxon>Chitinophagales</taxon>
        <taxon>Chitinophagaceae</taxon>
        <taxon>Chitinophaga</taxon>
    </lineage>
</organism>
<comment type="caution">
    <text evidence="2">The sequence shown here is derived from an EMBL/GenBank/DDBJ whole genome shotgun (WGS) entry which is preliminary data.</text>
</comment>
<keyword evidence="3" id="KW-1185">Reference proteome</keyword>
<dbReference type="Pfam" id="PF18936">
    <property type="entry name" value="DUF5684"/>
    <property type="match status" value="1"/>
</dbReference>
<sequence length="126" mass="14510">MFFLVIIVFFAFCMWRIFEKAGQEGWKAIVPIYNLYVYTQIIGKPWWWLILMCIPYIGIIWGIWATNLLSKSFGKSEGFTVGLILLSIVFYPILAFDRTIVYKGPAGDPARFNNVNDDLNSIGKTI</sequence>
<proteinExistence type="predicted"/>
<protein>
    <recommendedName>
        <fullName evidence="4">Signal peptidase I</fullName>
    </recommendedName>
</protein>
<keyword evidence="1" id="KW-0472">Membrane</keyword>
<dbReference type="Proteomes" id="UP000676386">
    <property type="component" value="Unassembled WGS sequence"/>
</dbReference>
<evidence type="ECO:0000313" key="2">
    <source>
        <dbReference type="EMBL" id="MBS0026634.1"/>
    </source>
</evidence>
<name>A0ABS5IUK4_9BACT</name>
<gene>
    <name evidence="2" type="ORF">KE626_04860</name>
</gene>
<dbReference type="InterPro" id="IPR043739">
    <property type="entry name" value="DUF5684"/>
</dbReference>
<dbReference type="EMBL" id="JAGTXB010000002">
    <property type="protein sequence ID" value="MBS0026634.1"/>
    <property type="molecule type" value="Genomic_DNA"/>
</dbReference>
<reference evidence="2 3" key="1">
    <citation type="submission" date="2021-04" db="EMBL/GenBank/DDBJ databases">
        <title>Chitinophaga sp. nov., isolated from the rhizosphere soil.</title>
        <authorList>
            <person name="He S."/>
        </authorList>
    </citation>
    <scope>NUCLEOTIDE SEQUENCE [LARGE SCALE GENOMIC DNA]</scope>
    <source>
        <strain evidence="2 3">2R12</strain>
    </source>
</reference>
<evidence type="ECO:0000313" key="3">
    <source>
        <dbReference type="Proteomes" id="UP000676386"/>
    </source>
</evidence>